<feature type="domain" description="Mur ligase C-terminal" evidence="13">
    <location>
        <begin position="318"/>
        <end position="438"/>
    </location>
</feature>
<evidence type="ECO:0000259" key="12">
    <source>
        <dbReference type="Pfam" id="PF01225"/>
    </source>
</evidence>
<evidence type="ECO:0000256" key="1">
    <source>
        <dbReference type="ARBA" id="ARBA00022490"/>
    </source>
</evidence>
<dbReference type="Pfam" id="PF02875">
    <property type="entry name" value="Mur_ligase_C"/>
    <property type="match status" value="1"/>
</dbReference>
<gene>
    <name evidence="10 15" type="primary">murF</name>
    <name evidence="15" type="ORF">AFL01nite_01040</name>
</gene>
<accession>A0A512HQP7</accession>
<keyword evidence="1 10" id="KW-0963">Cytoplasm</keyword>
<proteinExistence type="inferred from homology"/>
<dbReference type="NCBIfam" id="TIGR01143">
    <property type="entry name" value="murF"/>
    <property type="match status" value="1"/>
</dbReference>
<comment type="pathway">
    <text evidence="10 11">Cell wall biogenesis; peptidoglycan biosynthesis.</text>
</comment>
<dbReference type="SUPFAM" id="SSF63418">
    <property type="entry name" value="MurE/MurF N-terminal domain"/>
    <property type="match status" value="1"/>
</dbReference>
<evidence type="ECO:0000313" key="15">
    <source>
        <dbReference type="EMBL" id="GEO87777.1"/>
    </source>
</evidence>
<keyword evidence="4 10" id="KW-0547">Nucleotide-binding</keyword>
<dbReference type="Pfam" id="PF08245">
    <property type="entry name" value="Mur_ligase_M"/>
    <property type="match status" value="1"/>
</dbReference>
<evidence type="ECO:0000256" key="3">
    <source>
        <dbReference type="ARBA" id="ARBA00022618"/>
    </source>
</evidence>
<keyword evidence="2 10" id="KW-0436">Ligase</keyword>
<evidence type="ECO:0000256" key="9">
    <source>
        <dbReference type="ARBA" id="ARBA00023316"/>
    </source>
</evidence>
<dbReference type="GO" id="GO:0047480">
    <property type="term" value="F:UDP-N-acetylmuramoyl-tripeptide-D-alanyl-D-alanine ligase activity"/>
    <property type="evidence" value="ECO:0007669"/>
    <property type="project" value="UniProtKB-UniRule"/>
</dbReference>
<evidence type="ECO:0000256" key="11">
    <source>
        <dbReference type="RuleBase" id="RU004136"/>
    </source>
</evidence>
<dbReference type="InterPro" id="IPR000713">
    <property type="entry name" value="Mur_ligase_N"/>
</dbReference>
<dbReference type="InterPro" id="IPR004101">
    <property type="entry name" value="Mur_ligase_C"/>
</dbReference>
<dbReference type="OrthoDB" id="9800958at2"/>
<dbReference type="Proteomes" id="UP000321769">
    <property type="component" value="Unassembled WGS sequence"/>
</dbReference>
<comment type="similarity">
    <text evidence="10">Belongs to the MurCDEF family. MurF subfamily.</text>
</comment>
<dbReference type="EC" id="6.3.2.10" evidence="10 11"/>
<dbReference type="InterPro" id="IPR051046">
    <property type="entry name" value="MurCDEF_CellWall_CoF430Synth"/>
</dbReference>
<comment type="caution">
    <text evidence="15">The sequence shown here is derived from an EMBL/GenBank/DDBJ whole genome shotgun (WGS) entry which is preliminary data.</text>
</comment>
<evidence type="ECO:0000256" key="4">
    <source>
        <dbReference type="ARBA" id="ARBA00022741"/>
    </source>
</evidence>
<evidence type="ECO:0000313" key="16">
    <source>
        <dbReference type="Proteomes" id="UP000321769"/>
    </source>
</evidence>
<dbReference type="InterPro" id="IPR036615">
    <property type="entry name" value="Mur_ligase_C_dom_sf"/>
</dbReference>
<keyword evidence="7 10" id="KW-0573">Peptidoglycan synthesis</keyword>
<feature type="binding site" evidence="10">
    <location>
        <begin position="111"/>
        <end position="117"/>
    </location>
    <ligand>
        <name>ATP</name>
        <dbReference type="ChEBI" id="CHEBI:30616"/>
    </ligand>
</feature>
<dbReference type="EMBL" id="BJZQ01000001">
    <property type="protein sequence ID" value="GEO87777.1"/>
    <property type="molecule type" value="Genomic_DNA"/>
</dbReference>
<dbReference type="SUPFAM" id="SSF53623">
    <property type="entry name" value="MurD-like peptide ligases, catalytic domain"/>
    <property type="match status" value="1"/>
</dbReference>
<evidence type="ECO:0000256" key="5">
    <source>
        <dbReference type="ARBA" id="ARBA00022840"/>
    </source>
</evidence>
<dbReference type="HAMAP" id="MF_02019">
    <property type="entry name" value="MurF"/>
    <property type="match status" value="1"/>
</dbReference>
<feature type="domain" description="Mur ligase N-terminal catalytic" evidence="12">
    <location>
        <begin position="32"/>
        <end position="72"/>
    </location>
</feature>
<dbReference type="GO" id="GO:0005524">
    <property type="term" value="F:ATP binding"/>
    <property type="evidence" value="ECO:0007669"/>
    <property type="project" value="UniProtKB-UniRule"/>
</dbReference>
<organism evidence="15 16">
    <name type="scientific">Aeromicrobium flavum</name>
    <dbReference type="NCBI Taxonomy" id="416568"/>
    <lineage>
        <taxon>Bacteria</taxon>
        <taxon>Bacillati</taxon>
        <taxon>Actinomycetota</taxon>
        <taxon>Actinomycetes</taxon>
        <taxon>Propionibacteriales</taxon>
        <taxon>Nocardioidaceae</taxon>
        <taxon>Aeromicrobium</taxon>
    </lineage>
</organism>
<dbReference type="InterPro" id="IPR005863">
    <property type="entry name" value="UDP-N-AcMur_synth"/>
</dbReference>
<dbReference type="Pfam" id="PF01225">
    <property type="entry name" value="Mur_ligase"/>
    <property type="match status" value="1"/>
</dbReference>
<comment type="catalytic activity">
    <reaction evidence="10 11">
        <text>D-alanyl-D-alanine + UDP-N-acetyl-alpha-D-muramoyl-L-alanyl-gamma-D-glutamyl-meso-2,6-diaminopimelate + ATP = UDP-N-acetyl-alpha-D-muramoyl-L-alanyl-gamma-D-glutamyl-meso-2,6-diaminopimeloyl-D-alanyl-D-alanine + ADP + phosphate + H(+)</text>
        <dbReference type="Rhea" id="RHEA:28374"/>
        <dbReference type="ChEBI" id="CHEBI:15378"/>
        <dbReference type="ChEBI" id="CHEBI:30616"/>
        <dbReference type="ChEBI" id="CHEBI:43474"/>
        <dbReference type="ChEBI" id="CHEBI:57822"/>
        <dbReference type="ChEBI" id="CHEBI:61386"/>
        <dbReference type="ChEBI" id="CHEBI:83905"/>
        <dbReference type="ChEBI" id="CHEBI:456216"/>
        <dbReference type="EC" id="6.3.2.10"/>
    </reaction>
</comment>
<dbReference type="GO" id="GO:0005737">
    <property type="term" value="C:cytoplasm"/>
    <property type="evidence" value="ECO:0007669"/>
    <property type="project" value="UniProtKB-SubCell"/>
</dbReference>
<dbReference type="Gene3D" id="3.90.190.20">
    <property type="entry name" value="Mur ligase, C-terminal domain"/>
    <property type="match status" value="1"/>
</dbReference>
<dbReference type="GO" id="GO:0009252">
    <property type="term" value="P:peptidoglycan biosynthetic process"/>
    <property type="evidence" value="ECO:0007669"/>
    <property type="project" value="UniProtKB-UniRule"/>
</dbReference>
<keyword evidence="6 10" id="KW-0133">Cell shape</keyword>
<protein>
    <recommendedName>
        <fullName evidence="10 11">UDP-N-acetylmuramoyl-tripeptide--D-alanyl-D-alanine ligase</fullName>
        <ecNumber evidence="10 11">6.3.2.10</ecNumber>
    </recommendedName>
    <alternativeName>
        <fullName evidence="10">D-alanyl-D-alanine-adding enzyme</fullName>
    </alternativeName>
</protein>
<evidence type="ECO:0000256" key="2">
    <source>
        <dbReference type="ARBA" id="ARBA00022598"/>
    </source>
</evidence>
<dbReference type="InterPro" id="IPR035911">
    <property type="entry name" value="MurE/MurF_N"/>
</dbReference>
<dbReference type="SUPFAM" id="SSF53244">
    <property type="entry name" value="MurD-like peptide ligases, peptide-binding domain"/>
    <property type="match status" value="1"/>
</dbReference>
<feature type="domain" description="Mur ligase central" evidence="14">
    <location>
        <begin position="109"/>
        <end position="294"/>
    </location>
</feature>
<dbReference type="InterPro" id="IPR013221">
    <property type="entry name" value="Mur_ligase_cen"/>
</dbReference>
<keyword evidence="16" id="KW-1185">Reference proteome</keyword>
<reference evidence="15 16" key="1">
    <citation type="submission" date="2019-07" db="EMBL/GenBank/DDBJ databases">
        <title>Whole genome shotgun sequence of Aeromicrobium flavum NBRC 107625.</title>
        <authorList>
            <person name="Hosoyama A."/>
            <person name="Uohara A."/>
            <person name="Ohji S."/>
            <person name="Ichikawa N."/>
        </authorList>
    </citation>
    <scope>NUCLEOTIDE SEQUENCE [LARGE SCALE GENOMIC DNA]</scope>
    <source>
        <strain evidence="15 16">NBRC 107625</strain>
    </source>
</reference>
<keyword evidence="9 10" id="KW-0961">Cell wall biogenesis/degradation</keyword>
<sequence>MIRTTLAQIAAATGGRIIGDDTLAVEGPAVVDSRRAVAGSLFVAVPGEHVDGHDFVRTALEAGAVASLATREVPGPHVLVDEPVHALGRLATDRLADLRSSSGLDVVAVTGSQGKTSVKDLVSHVLAAHGPTVAPEGSFNNELGVPLTILRADADTAHLVLEMGARGIGHIATLCAIAPPDVAVVLNVGTAHAGEFGGLDRTAQAKGELVEALDADGVAVLNADDERVAAMAARTRGRVVTFGRGGDVRLVGDVTLDGLGHPHFALEVAGERFDVTVPQLGEHHAMNAAAAVAATTALGVPAADVVAALAGAHAVSPMRMESHRAANGAVVVNDAYNANPESMAAALRTLAGLAPGRGIAVLGEMLELGEESPEQHHRIGRLAADLGIARVIAVGPAAAEIARGAGSVGEAVADVGAAVEAVSASLGADDVVLVKASRGARLERVADALLHD</sequence>
<evidence type="ECO:0000259" key="13">
    <source>
        <dbReference type="Pfam" id="PF02875"/>
    </source>
</evidence>
<dbReference type="Gene3D" id="3.40.1190.10">
    <property type="entry name" value="Mur-like, catalytic domain"/>
    <property type="match status" value="1"/>
</dbReference>
<keyword evidence="5 10" id="KW-0067">ATP-binding</keyword>
<evidence type="ECO:0000259" key="14">
    <source>
        <dbReference type="Pfam" id="PF08245"/>
    </source>
</evidence>
<dbReference type="PANTHER" id="PTHR43024:SF1">
    <property type="entry name" value="UDP-N-ACETYLMURAMOYL-TRIPEPTIDE--D-ALANYL-D-ALANINE LIGASE"/>
    <property type="match status" value="1"/>
</dbReference>
<dbReference type="PANTHER" id="PTHR43024">
    <property type="entry name" value="UDP-N-ACETYLMURAMOYL-TRIPEPTIDE--D-ALANYL-D-ALANINE LIGASE"/>
    <property type="match status" value="1"/>
</dbReference>
<comment type="function">
    <text evidence="10 11">Involved in cell wall formation. Catalyzes the final step in the synthesis of UDP-N-acetylmuramoyl-pentapeptide, the precursor of murein.</text>
</comment>
<name>A0A512HQP7_9ACTN</name>
<dbReference type="AlphaFoldDB" id="A0A512HQP7"/>
<dbReference type="RefSeq" id="WP_146825137.1">
    <property type="nucleotide sequence ID" value="NZ_BAAAYQ010000001.1"/>
</dbReference>
<dbReference type="UniPathway" id="UPA00219"/>
<dbReference type="GO" id="GO:0008766">
    <property type="term" value="F:UDP-N-acetylmuramoylalanyl-D-glutamyl-2,6-diaminopimelate-D-alanyl-D-alanine ligase activity"/>
    <property type="evidence" value="ECO:0007669"/>
    <property type="project" value="RHEA"/>
</dbReference>
<keyword evidence="8 10" id="KW-0131">Cell cycle</keyword>
<dbReference type="GO" id="GO:0051301">
    <property type="term" value="P:cell division"/>
    <property type="evidence" value="ECO:0007669"/>
    <property type="project" value="UniProtKB-KW"/>
</dbReference>
<evidence type="ECO:0000256" key="10">
    <source>
        <dbReference type="HAMAP-Rule" id="MF_02019"/>
    </source>
</evidence>
<keyword evidence="3 10" id="KW-0132">Cell division</keyword>
<dbReference type="GO" id="GO:0071555">
    <property type="term" value="P:cell wall organization"/>
    <property type="evidence" value="ECO:0007669"/>
    <property type="project" value="UniProtKB-KW"/>
</dbReference>
<dbReference type="InterPro" id="IPR036565">
    <property type="entry name" value="Mur-like_cat_sf"/>
</dbReference>
<evidence type="ECO:0000256" key="8">
    <source>
        <dbReference type="ARBA" id="ARBA00023306"/>
    </source>
</evidence>
<evidence type="ECO:0000256" key="7">
    <source>
        <dbReference type="ARBA" id="ARBA00022984"/>
    </source>
</evidence>
<evidence type="ECO:0000256" key="6">
    <source>
        <dbReference type="ARBA" id="ARBA00022960"/>
    </source>
</evidence>
<dbReference type="GO" id="GO:0008360">
    <property type="term" value="P:regulation of cell shape"/>
    <property type="evidence" value="ECO:0007669"/>
    <property type="project" value="UniProtKB-KW"/>
</dbReference>
<comment type="subcellular location">
    <subcellularLocation>
        <location evidence="10 11">Cytoplasm</location>
    </subcellularLocation>
</comment>
<dbReference type="Gene3D" id="3.40.1390.10">
    <property type="entry name" value="MurE/MurF, N-terminal domain"/>
    <property type="match status" value="1"/>
</dbReference>